<organism evidence="1 2">
    <name type="scientific">Thanatephorus cucumeris (strain AG1-IA)</name>
    <name type="common">Rice sheath blight fungus</name>
    <name type="synonym">Rhizoctonia solani</name>
    <dbReference type="NCBI Taxonomy" id="983506"/>
    <lineage>
        <taxon>Eukaryota</taxon>
        <taxon>Fungi</taxon>
        <taxon>Dikarya</taxon>
        <taxon>Basidiomycota</taxon>
        <taxon>Agaricomycotina</taxon>
        <taxon>Agaricomycetes</taxon>
        <taxon>Cantharellales</taxon>
        <taxon>Ceratobasidiaceae</taxon>
        <taxon>Rhizoctonia</taxon>
        <taxon>Rhizoctonia solani AG-1</taxon>
    </lineage>
</organism>
<dbReference type="OrthoDB" id="8048523at2759"/>
<protein>
    <submittedName>
        <fullName evidence="1">Ran binding domain-containing protein</fullName>
    </submittedName>
</protein>
<comment type="caution">
    <text evidence="1">The sequence shown here is derived from an EMBL/GenBank/DDBJ whole genome shotgun (WGS) entry which is preliminary data.</text>
</comment>
<gene>
    <name evidence="1" type="ORF">AG1IA_01187</name>
</gene>
<reference evidence="1 2" key="1">
    <citation type="journal article" date="2013" name="Nat. Commun.">
        <title>The evolution and pathogenic mechanisms of the rice sheath blight pathogen.</title>
        <authorList>
            <person name="Zheng A."/>
            <person name="Lin R."/>
            <person name="Xu L."/>
            <person name="Qin P."/>
            <person name="Tang C."/>
            <person name="Ai P."/>
            <person name="Zhang D."/>
            <person name="Liu Y."/>
            <person name="Sun Z."/>
            <person name="Feng H."/>
            <person name="Wang Y."/>
            <person name="Chen Y."/>
            <person name="Liang X."/>
            <person name="Fu R."/>
            <person name="Li Q."/>
            <person name="Zhang J."/>
            <person name="Yu X."/>
            <person name="Xie Z."/>
            <person name="Ding L."/>
            <person name="Guan P."/>
            <person name="Tang J."/>
            <person name="Liang Y."/>
            <person name="Wang S."/>
            <person name="Deng Q."/>
            <person name="Li S."/>
            <person name="Zhu J."/>
            <person name="Wang L."/>
            <person name="Liu H."/>
            <person name="Li P."/>
        </authorList>
    </citation>
    <scope>NUCLEOTIDE SEQUENCE [LARGE SCALE GENOMIC DNA]</scope>
    <source>
        <strain evidence="2">AG-1 IA</strain>
    </source>
</reference>
<sequence>MLGPSPESSLAAPYLSMSRREAVADQVNSAMLWYVGEAPAPRLQIWAQTAKVVWDQVAAMHAPMPRIDEIPVDVRMYARYVVRSTEGEDQVRKKTWLFLLIFTRWHRLEPRKMFWQDLAKIFLRIVVDCMRYRLMLSCGFVSFLDPLYYQKFILKQGAMPRKR</sequence>
<keyword evidence="2" id="KW-1185">Reference proteome</keyword>
<name>L8X6T9_THACA</name>
<proteinExistence type="predicted"/>
<dbReference type="AlphaFoldDB" id="L8X6T9"/>
<evidence type="ECO:0000313" key="2">
    <source>
        <dbReference type="Proteomes" id="UP000011668"/>
    </source>
</evidence>
<dbReference type="Proteomes" id="UP000011668">
    <property type="component" value="Unassembled WGS sequence"/>
</dbReference>
<evidence type="ECO:0000313" key="1">
    <source>
        <dbReference type="EMBL" id="ELU44758.1"/>
    </source>
</evidence>
<dbReference type="HOGENOM" id="CLU_1628161_0_0_1"/>
<dbReference type="EMBL" id="AFRT01000276">
    <property type="protein sequence ID" value="ELU44758.1"/>
    <property type="molecule type" value="Genomic_DNA"/>
</dbReference>
<accession>L8X6T9</accession>
<dbReference type="STRING" id="983506.L8X6T9"/>